<evidence type="ECO:0000256" key="1">
    <source>
        <dbReference type="SAM" id="MobiDB-lite"/>
    </source>
</evidence>
<reference evidence="2 3" key="1">
    <citation type="submission" date="2019-05" db="EMBL/GenBank/DDBJ databases">
        <title>Another draft genome of Portunus trituberculatus and its Hox gene families provides insights of decapod evolution.</title>
        <authorList>
            <person name="Jeong J.-H."/>
            <person name="Song I."/>
            <person name="Kim S."/>
            <person name="Choi T."/>
            <person name="Kim D."/>
            <person name="Ryu S."/>
            <person name="Kim W."/>
        </authorList>
    </citation>
    <scope>NUCLEOTIDE SEQUENCE [LARGE SCALE GENOMIC DNA]</scope>
    <source>
        <tissue evidence="2">Muscle</tissue>
    </source>
</reference>
<comment type="caution">
    <text evidence="2">The sequence shown here is derived from an EMBL/GenBank/DDBJ whole genome shotgun (WGS) entry which is preliminary data.</text>
</comment>
<gene>
    <name evidence="2" type="ORF">E2C01_032190</name>
</gene>
<evidence type="ECO:0000313" key="2">
    <source>
        <dbReference type="EMBL" id="MPC38679.1"/>
    </source>
</evidence>
<feature type="region of interest" description="Disordered" evidence="1">
    <location>
        <begin position="1"/>
        <end position="28"/>
    </location>
</feature>
<dbReference type="EMBL" id="VSRR010004138">
    <property type="protein sequence ID" value="MPC38679.1"/>
    <property type="molecule type" value="Genomic_DNA"/>
</dbReference>
<sequence>MAIRRPYSIHTPAGSGGGGELGSPDPHFSNYCARTENTKNTTTSCRHSDIQEQKCFLNHHHHRRCLSSHNQEALERHGKQHTPAAAAQPAANKPNEPGLQFLLAS</sequence>
<proteinExistence type="predicted"/>
<organism evidence="2 3">
    <name type="scientific">Portunus trituberculatus</name>
    <name type="common">Swimming crab</name>
    <name type="synonym">Neptunus trituberculatus</name>
    <dbReference type="NCBI Taxonomy" id="210409"/>
    <lineage>
        <taxon>Eukaryota</taxon>
        <taxon>Metazoa</taxon>
        <taxon>Ecdysozoa</taxon>
        <taxon>Arthropoda</taxon>
        <taxon>Crustacea</taxon>
        <taxon>Multicrustacea</taxon>
        <taxon>Malacostraca</taxon>
        <taxon>Eumalacostraca</taxon>
        <taxon>Eucarida</taxon>
        <taxon>Decapoda</taxon>
        <taxon>Pleocyemata</taxon>
        <taxon>Brachyura</taxon>
        <taxon>Eubrachyura</taxon>
        <taxon>Portunoidea</taxon>
        <taxon>Portunidae</taxon>
        <taxon>Portuninae</taxon>
        <taxon>Portunus</taxon>
    </lineage>
</organism>
<keyword evidence="3" id="KW-1185">Reference proteome</keyword>
<name>A0A5B7F091_PORTR</name>
<protein>
    <submittedName>
        <fullName evidence="2">Uncharacterized protein</fullName>
    </submittedName>
</protein>
<feature type="region of interest" description="Disordered" evidence="1">
    <location>
        <begin position="67"/>
        <end position="105"/>
    </location>
</feature>
<accession>A0A5B7F091</accession>
<dbReference type="Proteomes" id="UP000324222">
    <property type="component" value="Unassembled WGS sequence"/>
</dbReference>
<dbReference type="AlphaFoldDB" id="A0A5B7F091"/>
<evidence type="ECO:0000313" key="3">
    <source>
        <dbReference type="Proteomes" id="UP000324222"/>
    </source>
</evidence>